<evidence type="ECO:0000256" key="4">
    <source>
        <dbReference type="SAM" id="MobiDB-lite"/>
    </source>
</evidence>
<dbReference type="Pfam" id="PF00356">
    <property type="entry name" value="LacI"/>
    <property type="match status" value="1"/>
</dbReference>
<feature type="domain" description="HTH lacI-type" evidence="5">
    <location>
        <begin position="20"/>
        <end position="74"/>
    </location>
</feature>
<dbReference type="GeneID" id="44134323"/>
<dbReference type="Pfam" id="PF13377">
    <property type="entry name" value="Peripla_BP_3"/>
    <property type="match status" value="1"/>
</dbReference>
<dbReference type="Proteomes" id="UP000286681">
    <property type="component" value="Unassembled WGS sequence"/>
</dbReference>
<evidence type="ECO:0000256" key="3">
    <source>
        <dbReference type="ARBA" id="ARBA00023163"/>
    </source>
</evidence>
<dbReference type="InterPro" id="IPR000843">
    <property type="entry name" value="HTH_LacI"/>
</dbReference>
<evidence type="ECO:0000256" key="2">
    <source>
        <dbReference type="ARBA" id="ARBA00023125"/>
    </source>
</evidence>
<dbReference type="GO" id="GO:0003700">
    <property type="term" value="F:DNA-binding transcription factor activity"/>
    <property type="evidence" value="ECO:0007669"/>
    <property type="project" value="TreeGrafter"/>
</dbReference>
<name>A0A1L6JDB4_9SPHN</name>
<gene>
    <name evidence="6" type="ORF">BRX40_17340</name>
    <name evidence="7" type="ORF">CA257_17410</name>
</gene>
<dbReference type="KEGG" id="skr:BRX40_17340"/>
<dbReference type="Gene3D" id="1.10.260.40">
    <property type="entry name" value="lambda repressor-like DNA-binding domains"/>
    <property type="match status" value="1"/>
</dbReference>
<dbReference type="CDD" id="cd01545">
    <property type="entry name" value="PBP1_SalR"/>
    <property type="match status" value="1"/>
</dbReference>
<dbReference type="Gene3D" id="3.40.50.2300">
    <property type="match status" value="2"/>
</dbReference>
<feature type="region of interest" description="Disordered" evidence="4">
    <location>
        <begin position="1"/>
        <end position="22"/>
    </location>
</feature>
<dbReference type="AlphaFoldDB" id="A0A1L6JDB4"/>
<dbReference type="PROSITE" id="PS50932">
    <property type="entry name" value="HTH_LACI_2"/>
    <property type="match status" value="1"/>
</dbReference>
<dbReference type="STRING" id="93064.BRX40_17340"/>
<keyword evidence="2" id="KW-0238">DNA-binding</keyword>
<dbReference type="SUPFAM" id="SSF53822">
    <property type="entry name" value="Periplasmic binding protein-like I"/>
    <property type="match status" value="1"/>
</dbReference>
<evidence type="ECO:0000259" key="5">
    <source>
        <dbReference type="PROSITE" id="PS50932"/>
    </source>
</evidence>
<dbReference type="SMART" id="SM00354">
    <property type="entry name" value="HTH_LACI"/>
    <property type="match status" value="1"/>
</dbReference>
<dbReference type="InterPro" id="IPR010982">
    <property type="entry name" value="Lambda_DNA-bd_dom_sf"/>
</dbReference>
<sequence>MQSRSRSEAARSGAGKPAQPTMDDVAALAGVARSTVSRVLSQHAHVRAEVRDRVMRAIDVLNYRVNPQARGLASKVGKTLVLVHCTAPDADPNSYYDSALELGALRAATAAGFELSTLSLFTNDPRGADRLVALLTSGRCAGAILTPPMSDDAALARRLVELGCPVVCIAPGEEVRGILSGVGLDEEAAGHEMGAYVISLGHRRFGYLLGIEGHRSAGERYAGFLRALREAGLPRSAVTAVRGDFTFRSGVICTQQLLDTGEPPSAIVCANDDMAVGALLAAHRMNLALPADLSVVGFDDAPISAHTWPPLTTVHQPVRAIATCAVELLIDIATRGPAPMAAFEAVEHRLVIRESAAAPHSEHR</sequence>
<dbReference type="GO" id="GO:0000976">
    <property type="term" value="F:transcription cis-regulatory region binding"/>
    <property type="evidence" value="ECO:0007669"/>
    <property type="project" value="TreeGrafter"/>
</dbReference>
<protein>
    <submittedName>
        <fullName evidence="7">LacI family transcriptional regulator</fullName>
    </submittedName>
</protein>
<evidence type="ECO:0000313" key="7">
    <source>
        <dbReference type="EMBL" id="RSV00324.1"/>
    </source>
</evidence>
<dbReference type="RefSeq" id="WP_066574141.1">
    <property type="nucleotide sequence ID" value="NZ_CP018820.1"/>
</dbReference>
<keyword evidence="1" id="KW-0805">Transcription regulation</keyword>
<dbReference type="PANTHER" id="PTHR30146">
    <property type="entry name" value="LACI-RELATED TRANSCRIPTIONAL REPRESSOR"/>
    <property type="match status" value="1"/>
</dbReference>
<dbReference type="OrthoDB" id="7939625at2"/>
<dbReference type="PANTHER" id="PTHR30146:SF153">
    <property type="entry name" value="LACTOSE OPERON REPRESSOR"/>
    <property type="match status" value="1"/>
</dbReference>
<dbReference type="InterPro" id="IPR046335">
    <property type="entry name" value="LacI/GalR-like_sensor"/>
</dbReference>
<organism evidence="6 8">
    <name type="scientific">Sphingomonas koreensis</name>
    <dbReference type="NCBI Taxonomy" id="93064"/>
    <lineage>
        <taxon>Bacteria</taxon>
        <taxon>Pseudomonadati</taxon>
        <taxon>Pseudomonadota</taxon>
        <taxon>Alphaproteobacteria</taxon>
        <taxon>Sphingomonadales</taxon>
        <taxon>Sphingomonadaceae</taxon>
        <taxon>Sphingomonas</taxon>
    </lineage>
</organism>
<dbReference type="InterPro" id="IPR028082">
    <property type="entry name" value="Peripla_BP_I"/>
</dbReference>
<reference evidence="7 9" key="3">
    <citation type="submission" date="2018-07" db="EMBL/GenBank/DDBJ databases">
        <title>Genomic and Epidemiologic Investigation of an Indolent Hospital Outbreak.</title>
        <authorList>
            <person name="Johnson R.C."/>
            <person name="Deming C."/>
            <person name="Conlan S."/>
            <person name="Zellmer C.J."/>
            <person name="Michelin A.V."/>
            <person name="Lee-Lin S."/>
            <person name="Thomas P.J."/>
            <person name="Park M."/>
            <person name="Weingarten R.A."/>
            <person name="Less J."/>
            <person name="Dekker J.P."/>
            <person name="Frank K.M."/>
            <person name="Musser K.A."/>
            <person name="Mcquiston J.R."/>
            <person name="Henderson D.K."/>
            <person name="Lau A.F."/>
            <person name="Palmore T.N."/>
            <person name="Segre J.A."/>
        </authorList>
    </citation>
    <scope>NUCLEOTIDE SEQUENCE [LARGE SCALE GENOMIC DNA]</scope>
    <source>
        <strain evidence="7 9">SK-NIH.Env10_0317</strain>
    </source>
</reference>
<proteinExistence type="predicted"/>
<reference evidence="6" key="1">
    <citation type="submission" date="2016-12" db="EMBL/GenBank/DDBJ databases">
        <title>Whole genome sequencing of Sphingomonas koreensis.</title>
        <authorList>
            <person name="Conlan S."/>
            <person name="Thomas P.J."/>
            <person name="Mullikin J."/>
            <person name="Palmore T.N."/>
            <person name="Frank K.M."/>
            <person name="Segre J.A."/>
        </authorList>
    </citation>
    <scope>NUCLEOTIDE SEQUENCE</scope>
    <source>
        <strain evidence="6">ABOJV</strain>
    </source>
</reference>
<dbReference type="CDD" id="cd01392">
    <property type="entry name" value="HTH_LacI"/>
    <property type="match status" value="1"/>
</dbReference>
<dbReference type="SUPFAM" id="SSF47413">
    <property type="entry name" value="lambda repressor-like DNA-binding domains"/>
    <property type="match status" value="1"/>
</dbReference>
<dbReference type="Proteomes" id="UP000185161">
    <property type="component" value="Chromosome"/>
</dbReference>
<accession>A0A1L6JDB4</accession>
<keyword evidence="3" id="KW-0804">Transcription</keyword>
<reference evidence="8" key="2">
    <citation type="submission" date="2016-12" db="EMBL/GenBank/DDBJ databases">
        <title>Whole genome sequencing of Sphingomonas sp. ABOJV.</title>
        <authorList>
            <person name="Conlan S."/>
            <person name="Thomas P.J."/>
            <person name="Mullikin J."/>
            <person name="Palmore T.N."/>
            <person name="Frank K.M."/>
            <person name="Segre J.A."/>
        </authorList>
    </citation>
    <scope>NUCLEOTIDE SEQUENCE [LARGE SCALE GENOMIC DNA]</scope>
    <source>
        <strain evidence="8">ABOJV</strain>
    </source>
</reference>
<evidence type="ECO:0000313" key="6">
    <source>
        <dbReference type="EMBL" id="APR53939.1"/>
    </source>
</evidence>
<evidence type="ECO:0000256" key="1">
    <source>
        <dbReference type="ARBA" id="ARBA00023015"/>
    </source>
</evidence>
<keyword evidence="8" id="KW-1185">Reference proteome</keyword>
<dbReference type="EMBL" id="QQWO01000017">
    <property type="protein sequence ID" value="RSV00324.1"/>
    <property type="molecule type" value="Genomic_DNA"/>
</dbReference>
<evidence type="ECO:0000313" key="9">
    <source>
        <dbReference type="Proteomes" id="UP000286681"/>
    </source>
</evidence>
<dbReference type="EMBL" id="CP018820">
    <property type="protein sequence ID" value="APR53939.1"/>
    <property type="molecule type" value="Genomic_DNA"/>
</dbReference>
<evidence type="ECO:0000313" key="8">
    <source>
        <dbReference type="Proteomes" id="UP000185161"/>
    </source>
</evidence>